<dbReference type="AlphaFoldDB" id="A0A0E9PGL0"/>
<accession>A0A0E9PGL0</accession>
<organism evidence="1">
    <name type="scientific">Anguilla anguilla</name>
    <name type="common">European freshwater eel</name>
    <name type="synonym">Muraena anguilla</name>
    <dbReference type="NCBI Taxonomy" id="7936"/>
    <lineage>
        <taxon>Eukaryota</taxon>
        <taxon>Metazoa</taxon>
        <taxon>Chordata</taxon>
        <taxon>Craniata</taxon>
        <taxon>Vertebrata</taxon>
        <taxon>Euteleostomi</taxon>
        <taxon>Actinopterygii</taxon>
        <taxon>Neopterygii</taxon>
        <taxon>Teleostei</taxon>
        <taxon>Anguilliformes</taxon>
        <taxon>Anguillidae</taxon>
        <taxon>Anguilla</taxon>
    </lineage>
</organism>
<evidence type="ECO:0000313" key="1">
    <source>
        <dbReference type="EMBL" id="JAH03397.1"/>
    </source>
</evidence>
<dbReference type="EMBL" id="GBXM01105180">
    <property type="protein sequence ID" value="JAH03397.1"/>
    <property type="molecule type" value="Transcribed_RNA"/>
</dbReference>
<sequence>MDVYHTTLLHRVLTLLLTSAPHHHYVSKVTRFAGLNYCL</sequence>
<protein>
    <submittedName>
        <fullName evidence="1">Uncharacterized protein</fullName>
    </submittedName>
</protein>
<proteinExistence type="predicted"/>
<name>A0A0E9PGL0_ANGAN</name>
<reference evidence="1" key="2">
    <citation type="journal article" date="2015" name="Fish Shellfish Immunol.">
        <title>Early steps in the European eel (Anguilla anguilla)-Vibrio vulnificus interaction in the gills: Role of the RtxA13 toxin.</title>
        <authorList>
            <person name="Callol A."/>
            <person name="Pajuelo D."/>
            <person name="Ebbesson L."/>
            <person name="Teles M."/>
            <person name="MacKenzie S."/>
            <person name="Amaro C."/>
        </authorList>
    </citation>
    <scope>NUCLEOTIDE SEQUENCE</scope>
</reference>
<reference evidence="1" key="1">
    <citation type="submission" date="2014-11" db="EMBL/GenBank/DDBJ databases">
        <authorList>
            <person name="Amaro Gonzalez C."/>
        </authorList>
    </citation>
    <scope>NUCLEOTIDE SEQUENCE</scope>
</reference>